<dbReference type="GO" id="GO:0008270">
    <property type="term" value="F:zinc ion binding"/>
    <property type="evidence" value="ECO:0007669"/>
    <property type="project" value="UniProtKB-KW"/>
</dbReference>
<keyword evidence="3" id="KW-0479">Metal-binding</keyword>
<dbReference type="PANTHER" id="PTHR15710">
    <property type="entry name" value="E3 UBIQUITIN-PROTEIN LIGASE PRAJA"/>
    <property type="match status" value="1"/>
</dbReference>
<evidence type="ECO:0000259" key="7">
    <source>
        <dbReference type="PROSITE" id="PS50089"/>
    </source>
</evidence>
<comment type="caution">
    <text evidence="8">The sequence shown here is derived from an EMBL/GenBank/DDBJ whole genome shotgun (WGS) entry which is preliminary data.</text>
</comment>
<protein>
    <recommendedName>
        <fullName evidence="2">RING-type E3 ubiquitin transferase</fullName>
        <ecNumber evidence="2">2.3.2.27</ecNumber>
    </recommendedName>
</protein>
<dbReference type="InterPro" id="IPR001841">
    <property type="entry name" value="Znf_RING"/>
</dbReference>
<gene>
    <name evidence="8" type="ORF">M0R45_016776</name>
</gene>
<reference evidence="8 9" key="1">
    <citation type="journal article" date="2023" name="G3 (Bethesda)">
        <title>A chromosome-length genome assembly and annotation of blackberry (Rubus argutus, cv. 'Hillquist').</title>
        <authorList>
            <person name="Bruna T."/>
            <person name="Aryal R."/>
            <person name="Dudchenko O."/>
            <person name="Sargent D.J."/>
            <person name="Mead D."/>
            <person name="Buti M."/>
            <person name="Cavallini A."/>
            <person name="Hytonen T."/>
            <person name="Andres J."/>
            <person name="Pham M."/>
            <person name="Weisz D."/>
            <person name="Mascagni F."/>
            <person name="Usai G."/>
            <person name="Natali L."/>
            <person name="Bassil N."/>
            <person name="Fernandez G.E."/>
            <person name="Lomsadze A."/>
            <person name="Armour M."/>
            <person name="Olukolu B."/>
            <person name="Poorten T."/>
            <person name="Britton C."/>
            <person name="Davik J."/>
            <person name="Ashrafi H."/>
            <person name="Aiden E.L."/>
            <person name="Borodovsky M."/>
            <person name="Worthington M."/>
        </authorList>
    </citation>
    <scope>NUCLEOTIDE SEQUENCE [LARGE SCALE GENOMIC DNA]</scope>
    <source>
        <strain evidence="8">PI 553951</strain>
    </source>
</reference>
<dbReference type="GO" id="GO:0005737">
    <property type="term" value="C:cytoplasm"/>
    <property type="evidence" value="ECO:0007669"/>
    <property type="project" value="TreeGrafter"/>
</dbReference>
<dbReference type="SMART" id="SM00184">
    <property type="entry name" value="RING"/>
    <property type="match status" value="1"/>
</dbReference>
<keyword evidence="9" id="KW-1185">Reference proteome</keyword>
<dbReference type="PROSITE" id="PS50089">
    <property type="entry name" value="ZF_RING_2"/>
    <property type="match status" value="1"/>
</dbReference>
<dbReference type="EMBL" id="JBEDUW010000003">
    <property type="protein sequence ID" value="KAK9940101.1"/>
    <property type="molecule type" value="Genomic_DNA"/>
</dbReference>
<dbReference type="InterPro" id="IPR013083">
    <property type="entry name" value="Znf_RING/FYVE/PHD"/>
</dbReference>
<dbReference type="CDD" id="cd16454">
    <property type="entry name" value="RING-H2_PA-TM-RING"/>
    <property type="match status" value="1"/>
</dbReference>
<evidence type="ECO:0000313" key="9">
    <source>
        <dbReference type="Proteomes" id="UP001457282"/>
    </source>
</evidence>
<accession>A0AAW1XUI4</accession>
<evidence type="ECO:0000256" key="2">
    <source>
        <dbReference type="ARBA" id="ARBA00012483"/>
    </source>
</evidence>
<evidence type="ECO:0000256" key="6">
    <source>
        <dbReference type="PROSITE-ProRule" id="PRU00175"/>
    </source>
</evidence>
<dbReference type="GO" id="GO:0061630">
    <property type="term" value="F:ubiquitin protein ligase activity"/>
    <property type="evidence" value="ECO:0007669"/>
    <property type="project" value="UniProtKB-EC"/>
</dbReference>
<dbReference type="Pfam" id="PF13639">
    <property type="entry name" value="zf-RING_2"/>
    <property type="match status" value="1"/>
</dbReference>
<dbReference type="EC" id="2.3.2.27" evidence="2"/>
<sequence length="217" mass="25150">MATENWQVVGDVHCKTEYLGLVQPEKELPNTKFLMDFKVKMRRLRSDDMEGDEEIIEERNLRSVELEYNPQSMWVSISKELQDLQVPSQVRTAVEDPILKGTIEARRDSSYYARKYWHMEVEIDFCVRDDYGSFGTGDYEPRFVPASKLSIEKLEKTRAEVSSTTVCTVCMEEIMVGSEATCMPCSHLYHQDCIVEWLQKSGVCPSCKFRMPTDDDE</sequence>
<comment type="catalytic activity">
    <reaction evidence="1">
        <text>S-ubiquitinyl-[E2 ubiquitin-conjugating enzyme]-L-cysteine + [acceptor protein]-L-lysine = [E2 ubiquitin-conjugating enzyme]-L-cysteine + N(6)-ubiquitinyl-[acceptor protein]-L-lysine.</text>
        <dbReference type="EC" id="2.3.2.27"/>
    </reaction>
</comment>
<organism evidence="8 9">
    <name type="scientific">Rubus argutus</name>
    <name type="common">Southern blackberry</name>
    <dbReference type="NCBI Taxonomy" id="59490"/>
    <lineage>
        <taxon>Eukaryota</taxon>
        <taxon>Viridiplantae</taxon>
        <taxon>Streptophyta</taxon>
        <taxon>Embryophyta</taxon>
        <taxon>Tracheophyta</taxon>
        <taxon>Spermatophyta</taxon>
        <taxon>Magnoliopsida</taxon>
        <taxon>eudicotyledons</taxon>
        <taxon>Gunneridae</taxon>
        <taxon>Pentapetalae</taxon>
        <taxon>rosids</taxon>
        <taxon>fabids</taxon>
        <taxon>Rosales</taxon>
        <taxon>Rosaceae</taxon>
        <taxon>Rosoideae</taxon>
        <taxon>Rosoideae incertae sedis</taxon>
        <taxon>Rubus</taxon>
    </lineage>
</organism>
<evidence type="ECO:0000256" key="4">
    <source>
        <dbReference type="ARBA" id="ARBA00022771"/>
    </source>
</evidence>
<dbReference type="SUPFAM" id="SSF57850">
    <property type="entry name" value="RING/U-box"/>
    <property type="match status" value="1"/>
</dbReference>
<dbReference type="AlphaFoldDB" id="A0AAW1XUI4"/>
<dbReference type="Proteomes" id="UP001457282">
    <property type="component" value="Unassembled WGS sequence"/>
</dbReference>
<proteinExistence type="predicted"/>
<dbReference type="PANTHER" id="PTHR15710:SF196">
    <property type="entry name" value="F6A14.12 PROTEIN-RELATED"/>
    <property type="match status" value="1"/>
</dbReference>
<keyword evidence="5" id="KW-0862">Zinc</keyword>
<evidence type="ECO:0000256" key="1">
    <source>
        <dbReference type="ARBA" id="ARBA00000900"/>
    </source>
</evidence>
<dbReference type="GO" id="GO:0016567">
    <property type="term" value="P:protein ubiquitination"/>
    <property type="evidence" value="ECO:0007669"/>
    <property type="project" value="TreeGrafter"/>
</dbReference>
<keyword evidence="4 6" id="KW-0863">Zinc-finger</keyword>
<name>A0AAW1XUI4_RUBAR</name>
<evidence type="ECO:0000313" key="8">
    <source>
        <dbReference type="EMBL" id="KAK9940101.1"/>
    </source>
</evidence>
<evidence type="ECO:0000256" key="5">
    <source>
        <dbReference type="ARBA" id="ARBA00022833"/>
    </source>
</evidence>
<feature type="domain" description="RING-type" evidence="7">
    <location>
        <begin position="167"/>
        <end position="208"/>
    </location>
</feature>
<evidence type="ECO:0000256" key="3">
    <source>
        <dbReference type="ARBA" id="ARBA00022723"/>
    </source>
</evidence>
<dbReference type="Gene3D" id="3.30.40.10">
    <property type="entry name" value="Zinc/RING finger domain, C3HC4 (zinc finger)"/>
    <property type="match status" value="1"/>
</dbReference>